<dbReference type="PANTHER" id="PTHR43179">
    <property type="entry name" value="RHAMNOSYLTRANSFERASE WBBL"/>
    <property type="match status" value="1"/>
</dbReference>
<dbReference type="GO" id="GO:0016740">
    <property type="term" value="F:transferase activity"/>
    <property type="evidence" value="ECO:0007669"/>
    <property type="project" value="UniProtKB-KW"/>
</dbReference>
<dbReference type="SUPFAM" id="SSF53448">
    <property type="entry name" value="Nucleotide-diphospho-sugar transferases"/>
    <property type="match status" value="1"/>
</dbReference>
<dbReference type="AlphaFoldDB" id="A0A085WUZ3"/>
<dbReference type="PANTHER" id="PTHR43179:SF7">
    <property type="entry name" value="RHAMNOSYLTRANSFERASE WBBL"/>
    <property type="match status" value="1"/>
</dbReference>
<name>A0A085WUZ3_9BACT</name>
<dbReference type="Proteomes" id="UP000028725">
    <property type="component" value="Unassembled WGS sequence"/>
</dbReference>
<evidence type="ECO:0000313" key="2">
    <source>
        <dbReference type="Proteomes" id="UP000028725"/>
    </source>
</evidence>
<dbReference type="RefSeq" id="WP_044183565.1">
    <property type="nucleotide sequence ID" value="NZ_JMCB01000002.1"/>
</dbReference>
<dbReference type="STRING" id="394096.DB31_3636"/>
<protein>
    <submittedName>
        <fullName evidence="1">dTDP-Rha:A-D-GlcNAc-diphosphoryl polyprenol, A-3-L-rhamnosyl transferase WbbL</fullName>
    </submittedName>
</protein>
<organism evidence="1 2">
    <name type="scientific">Hyalangium minutum</name>
    <dbReference type="NCBI Taxonomy" id="394096"/>
    <lineage>
        <taxon>Bacteria</taxon>
        <taxon>Pseudomonadati</taxon>
        <taxon>Myxococcota</taxon>
        <taxon>Myxococcia</taxon>
        <taxon>Myxococcales</taxon>
        <taxon>Cystobacterineae</taxon>
        <taxon>Archangiaceae</taxon>
        <taxon>Hyalangium</taxon>
    </lineage>
</organism>
<keyword evidence="1" id="KW-0808">Transferase</keyword>
<keyword evidence="2" id="KW-1185">Reference proteome</keyword>
<sequence>MTQKPDLVISIVNHSNPELLHDCLRTLFATTRQCTFEVWVVDNATDGRGVEAMRRDFPQVRWLFNKERKGFSANHNQVLTQAKARHFCVFNDDTIVHEGAFDALVRFMDANPRVGMAGARLLNADGTVQNCAFREMTLAQALWDICFLPRPLHFLKRQHIHPAQYGYEQARVSWVLGACMVVREECLRDVGLLDERLSPLGNTEDTDWCVRAWKAGWEVAFCPDAVITHLTSRSFRPSASGPDKIRVELWRTRLAFFRKHHGRLHEQLMRLILVGTLPWNSFVLTQSLVRRRLSLSEYKRQLSTFLRISEMGLRARVG</sequence>
<dbReference type="InterPro" id="IPR029044">
    <property type="entry name" value="Nucleotide-diphossugar_trans"/>
</dbReference>
<evidence type="ECO:0000313" key="1">
    <source>
        <dbReference type="EMBL" id="KFE71506.1"/>
    </source>
</evidence>
<dbReference type="OrthoDB" id="9771846at2"/>
<accession>A0A085WUZ3</accession>
<comment type="caution">
    <text evidence="1">The sequence shown here is derived from an EMBL/GenBank/DDBJ whole genome shotgun (WGS) entry which is preliminary data.</text>
</comment>
<dbReference type="CDD" id="cd04186">
    <property type="entry name" value="GT_2_like_c"/>
    <property type="match status" value="1"/>
</dbReference>
<dbReference type="PATRIC" id="fig|394096.3.peg.1284"/>
<gene>
    <name evidence="1" type="ORF">DB31_3636</name>
</gene>
<dbReference type="EMBL" id="JMCB01000002">
    <property type="protein sequence ID" value="KFE71506.1"/>
    <property type="molecule type" value="Genomic_DNA"/>
</dbReference>
<proteinExistence type="predicted"/>
<dbReference type="Pfam" id="PF13641">
    <property type="entry name" value="Glyco_tranf_2_3"/>
    <property type="match status" value="1"/>
</dbReference>
<dbReference type="Gene3D" id="3.90.550.10">
    <property type="entry name" value="Spore Coat Polysaccharide Biosynthesis Protein SpsA, Chain A"/>
    <property type="match status" value="1"/>
</dbReference>
<reference evidence="1 2" key="1">
    <citation type="submission" date="2014-04" db="EMBL/GenBank/DDBJ databases">
        <title>Genome assembly of Hyalangium minutum DSM 14724.</title>
        <authorList>
            <person name="Sharma G."/>
            <person name="Subramanian S."/>
        </authorList>
    </citation>
    <scope>NUCLEOTIDE SEQUENCE [LARGE SCALE GENOMIC DNA]</scope>
    <source>
        <strain evidence="1 2">DSM 14724</strain>
    </source>
</reference>